<dbReference type="SUPFAM" id="SSF52096">
    <property type="entry name" value="ClpP/crotonase"/>
    <property type="match status" value="2"/>
</dbReference>
<evidence type="ECO:0000259" key="1">
    <source>
        <dbReference type="PROSITE" id="PS50989"/>
    </source>
</evidence>
<dbReference type="PROSITE" id="PS50989">
    <property type="entry name" value="COA_CT_CTER"/>
    <property type="match status" value="1"/>
</dbReference>
<evidence type="ECO:0000313" key="2">
    <source>
        <dbReference type="EMBL" id="SVA85862.1"/>
    </source>
</evidence>
<dbReference type="InterPro" id="IPR029045">
    <property type="entry name" value="ClpP/crotonase-like_dom_sf"/>
</dbReference>
<gene>
    <name evidence="2" type="ORF">METZ01_LOCUS138716</name>
</gene>
<dbReference type="AlphaFoldDB" id="A0A381ZAG5"/>
<dbReference type="InterPro" id="IPR011763">
    <property type="entry name" value="COA_CT_C"/>
</dbReference>
<organism evidence="2">
    <name type="scientific">marine metagenome</name>
    <dbReference type="NCBI Taxonomy" id="408172"/>
    <lineage>
        <taxon>unclassified sequences</taxon>
        <taxon>metagenomes</taxon>
        <taxon>ecological metagenomes</taxon>
    </lineage>
</organism>
<proteinExistence type="predicted"/>
<dbReference type="PANTHER" id="PTHR43842">
    <property type="entry name" value="PROPIONYL-COA CARBOXYLASE BETA CHAIN"/>
    <property type="match status" value="1"/>
</dbReference>
<sequence>MNKEFKNFINRLEKSKDSFRTNATEKRHHSGYRTARENLDDLADPDSFLEFGEFAVAAQRSRRDYDELQAETAADGILTGFCTINAGEVDENRAHVVAIVYDYSVLAGTQGFFHHQKLDRITEQAEKFNLPIVIFTEGGGGRPGDVDVTTQIAGLHIPSFSTWARLSGHCLKIAVNNGYCFAGNAALFGCSDFRIATKNSWIGMAGPAMIEGGGLGVFDPKEIGPSDVQEQNGVIDIVAEDEQEATLIAKRLLSYFQGPVTDYSCNDQTKLRDIIPEDRRWAYPIRDIIELLADTDSFLELRKNYGRSIITGFFRVEGQPMALLASDCQQLGGAIDSEASEKAAEFLTTCNAHSLPVVVLADTPGFMVGPDSEEQGAVRRMAKLFNVGASLQTPVVAVFLRKGYGLGAQALVGGSLHDPIYTVAWPTAEFGGMGLEGAVKLGFKKELEAETDNDKREALYNELVAQAYERGKAIEAAAHLEIDAVIDPVDTRSTISKSITMALNKKG</sequence>
<dbReference type="InterPro" id="IPR051047">
    <property type="entry name" value="AccD/PCCB"/>
</dbReference>
<accession>A0A381ZAG5</accession>
<feature type="domain" description="CoA carboxyltransferase C-terminal" evidence="1">
    <location>
        <begin position="266"/>
        <end position="505"/>
    </location>
</feature>
<dbReference type="PANTHER" id="PTHR43842:SF2">
    <property type="entry name" value="PROPIONYL-COA CARBOXYLASE BETA CHAIN, MITOCHONDRIAL"/>
    <property type="match status" value="1"/>
</dbReference>
<dbReference type="InterPro" id="IPR034733">
    <property type="entry name" value="AcCoA_carboxyl_beta"/>
</dbReference>
<dbReference type="Gene3D" id="3.90.226.10">
    <property type="entry name" value="2-enoyl-CoA Hydratase, Chain A, domain 1"/>
    <property type="match status" value="2"/>
</dbReference>
<name>A0A381ZAG5_9ZZZZ</name>
<dbReference type="EMBL" id="UINC01020447">
    <property type="protein sequence ID" value="SVA85862.1"/>
    <property type="molecule type" value="Genomic_DNA"/>
</dbReference>
<protein>
    <recommendedName>
        <fullName evidence="1">CoA carboxyltransferase C-terminal domain-containing protein</fullName>
    </recommendedName>
</protein>
<reference evidence="2" key="1">
    <citation type="submission" date="2018-05" db="EMBL/GenBank/DDBJ databases">
        <authorList>
            <person name="Lanie J.A."/>
            <person name="Ng W.-L."/>
            <person name="Kazmierczak K.M."/>
            <person name="Andrzejewski T.M."/>
            <person name="Davidsen T.M."/>
            <person name="Wayne K.J."/>
            <person name="Tettelin H."/>
            <person name="Glass J.I."/>
            <person name="Rusch D."/>
            <person name="Podicherti R."/>
            <person name="Tsui H.-C.T."/>
            <person name="Winkler M.E."/>
        </authorList>
    </citation>
    <scope>NUCLEOTIDE SEQUENCE</scope>
</reference>
<dbReference type="Pfam" id="PF01039">
    <property type="entry name" value="Carboxyl_trans"/>
    <property type="match status" value="1"/>
</dbReference>
<dbReference type="GO" id="GO:0004658">
    <property type="term" value="F:propionyl-CoA carboxylase activity"/>
    <property type="evidence" value="ECO:0007669"/>
    <property type="project" value="TreeGrafter"/>
</dbReference>